<evidence type="ECO:0000256" key="1">
    <source>
        <dbReference type="SAM" id="MobiDB-lite"/>
    </source>
</evidence>
<evidence type="ECO:0000313" key="3">
    <source>
        <dbReference type="Proteomes" id="UP000242715"/>
    </source>
</evidence>
<dbReference type="EMBL" id="DF973231">
    <property type="protein sequence ID" value="GAU21496.1"/>
    <property type="molecule type" value="Genomic_DNA"/>
</dbReference>
<dbReference type="PANTHER" id="PTHR45878">
    <property type="entry name" value="ZINC FINGER PROTEIN WIP2"/>
    <property type="match status" value="1"/>
</dbReference>
<dbReference type="PANTHER" id="PTHR45878:SF1">
    <property type="entry name" value="ZINC FINGER PROTEIN WIP2"/>
    <property type="match status" value="1"/>
</dbReference>
<name>A0A2Z6LS20_TRISU</name>
<dbReference type="InterPro" id="IPR043584">
    <property type="entry name" value="WIP1/2/3/4/5/6"/>
</dbReference>
<dbReference type="GO" id="GO:0005634">
    <property type="term" value="C:nucleus"/>
    <property type="evidence" value="ECO:0007669"/>
    <property type="project" value="TreeGrafter"/>
</dbReference>
<sequence>MQAHTFSYISSIETNNETVDESSISLSLGPPGTHHLKPKLSSSSIHSATSTTHHHHHQIQCQKQNFTIDDDEQSGVTVALHIGLPNTISQNNTPISKSDHHLVSAPIQSQYWIPSPAQILIGPTQFSCTVCNKMFNRFNNMQVSLTV</sequence>
<dbReference type="GO" id="GO:0003700">
    <property type="term" value="F:DNA-binding transcription factor activity"/>
    <property type="evidence" value="ECO:0007669"/>
    <property type="project" value="InterPro"/>
</dbReference>
<proteinExistence type="predicted"/>
<evidence type="ECO:0008006" key="4">
    <source>
        <dbReference type="Google" id="ProtNLM"/>
    </source>
</evidence>
<evidence type="ECO:0000313" key="2">
    <source>
        <dbReference type="EMBL" id="GAU21496.1"/>
    </source>
</evidence>
<dbReference type="Proteomes" id="UP000242715">
    <property type="component" value="Unassembled WGS sequence"/>
</dbReference>
<dbReference type="AlphaFoldDB" id="A0A2Z6LS20"/>
<keyword evidence="3" id="KW-1185">Reference proteome</keyword>
<organism evidence="2 3">
    <name type="scientific">Trifolium subterraneum</name>
    <name type="common">Subterranean clover</name>
    <dbReference type="NCBI Taxonomy" id="3900"/>
    <lineage>
        <taxon>Eukaryota</taxon>
        <taxon>Viridiplantae</taxon>
        <taxon>Streptophyta</taxon>
        <taxon>Embryophyta</taxon>
        <taxon>Tracheophyta</taxon>
        <taxon>Spermatophyta</taxon>
        <taxon>Magnoliopsida</taxon>
        <taxon>eudicotyledons</taxon>
        <taxon>Gunneridae</taxon>
        <taxon>Pentapetalae</taxon>
        <taxon>rosids</taxon>
        <taxon>fabids</taxon>
        <taxon>Fabales</taxon>
        <taxon>Fabaceae</taxon>
        <taxon>Papilionoideae</taxon>
        <taxon>50 kb inversion clade</taxon>
        <taxon>NPAAA clade</taxon>
        <taxon>Hologalegina</taxon>
        <taxon>IRL clade</taxon>
        <taxon>Trifolieae</taxon>
        <taxon>Trifolium</taxon>
    </lineage>
</organism>
<protein>
    <recommendedName>
        <fullName evidence="4">C2H2-type domain-containing protein</fullName>
    </recommendedName>
</protein>
<feature type="region of interest" description="Disordered" evidence="1">
    <location>
        <begin position="22"/>
        <end position="41"/>
    </location>
</feature>
<dbReference type="OrthoDB" id="1748643at2759"/>
<gene>
    <name evidence="2" type="ORF">TSUD_242200</name>
</gene>
<reference evidence="3" key="1">
    <citation type="journal article" date="2017" name="Front. Plant Sci.">
        <title>Climate Clever Clovers: New Paradigm to Reduce the Environmental Footprint of Ruminants by Breeding Low Methanogenic Forages Utilizing Haplotype Variation.</title>
        <authorList>
            <person name="Kaur P."/>
            <person name="Appels R."/>
            <person name="Bayer P.E."/>
            <person name="Keeble-Gagnere G."/>
            <person name="Wang J."/>
            <person name="Hirakawa H."/>
            <person name="Shirasawa K."/>
            <person name="Vercoe P."/>
            <person name="Stefanova K."/>
            <person name="Durmic Z."/>
            <person name="Nichols P."/>
            <person name="Revell C."/>
            <person name="Isobe S.N."/>
            <person name="Edwards D."/>
            <person name="Erskine W."/>
        </authorList>
    </citation>
    <scope>NUCLEOTIDE SEQUENCE [LARGE SCALE GENOMIC DNA]</scope>
    <source>
        <strain evidence="3">cv. Daliak</strain>
    </source>
</reference>
<accession>A0A2Z6LS20</accession>